<reference evidence="4 5" key="1">
    <citation type="submission" date="2018-04" db="EMBL/GenBank/DDBJ databases">
        <title>Genomic Encyclopedia of Archaeal and Bacterial Type Strains, Phase II (KMG-II): from individual species to whole genera.</title>
        <authorList>
            <person name="Goeker M."/>
        </authorList>
    </citation>
    <scope>NUCLEOTIDE SEQUENCE [LARGE SCALE GENOMIC DNA]</scope>
    <source>
        <strain evidence="4 5">DSM 23382</strain>
    </source>
</reference>
<dbReference type="PROSITE" id="PS51186">
    <property type="entry name" value="GNAT"/>
    <property type="match status" value="1"/>
</dbReference>
<feature type="domain" description="N-acetyltransferase" evidence="3">
    <location>
        <begin position="7"/>
        <end position="154"/>
    </location>
</feature>
<dbReference type="InterPro" id="IPR016181">
    <property type="entry name" value="Acyl_CoA_acyltransferase"/>
</dbReference>
<accession>A0A2T5V7N5</accession>
<dbReference type="Proteomes" id="UP000244081">
    <property type="component" value="Unassembled WGS sequence"/>
</dbReference>
<dbReference type="PANTHER" id="PTHR43877:SF2">
    <property type="entry name" value="AMINOALKYLPHOSPHONATE N-ACETYLTRANSFERASE-RELATED"/>
    <property type="match status" value="1"/>
</dbReference>
<dbReference type="InterPro" id="IPR050832">
    <property type="entry name" value="Bact_Acetyltransf"/>
</dbReference>
<sequence>MTTNLAIAIEPVNQPKIVELIALSDAYSLARYPAEGHFGTDIEGLSGDDVSFAVVRDGTRAIGCAALKWNGDGTAELKRLFVRDEGRGRGAARKVMAYLEDMAQARGVTRIDLETGPLNTEAVGLYGALGYAECGPFAPYEANPYSLFMTKTLEEGTS</sequence>
<dbReference type="GO" id="GO:0016747">
    <property type="term" value="F:acyltransferase activity, transferring groups other than amino-acyl groups"/>
    <property type="evidence" value="ECO:0007669"/>
    <property type="project" value="InterPro"/>
</dbReference>
<evidence type="ECO:0000313" key="4">
    <source>
        <dbReference type="EMBL" id="PTW59750.1"/>
    </source>
</evidence>
<protein>
    <submittedName>
        <fullName evidence="4">Putative acetyltransferase</fullName>
    </submittedName>
</protein>
<keyword evidence="2" id="KW-0012">Acyltransferase</keyword>
<evidence type="ECO:0000256" key="1">
    <source>
        <dbReference type="ARBA" id="ARBA00022679"/>
    </source>
</evidence>
<evidence type="ECO:0000259" key="3">
    <source>
        <dbReference type="PROSITE" id="PS51186"/>
    </source>
</evidence>
<dbReference type="AlphaFoldDB" id="A0A2T5V7N5"/>
<evidence type="ECO:0000313" key="5">
    <source>
        <dbReference type="Proteomes" id="UP000244081"/>
    </source>
</evidence>
<dbReference type="RefSeq" id="WP_107990705.1">
    <property type="nucleotide sequence ID" value="NZ_QAYG01000006.1"/>
</dbReference>
<name>A0A2T5V7N5_9HYPH</name>
<dbReference type="CDD" id="cd04301">
    <property type="entry name" value="NAT_SF"/>
    <property type="match status" value="1"/>
</dbReference>
<dbReference type="EMBL" id="QAYG01000006">
    <property type="protein sequence ID" value="PTW59750.1"/>
    <property type="molecule type" value="Genomic_DNA"/>
</dbReference>
<evidence type="ECO:0000256" key="2">
    <source>
        <dbReference type="ARBA" id="ARBA00023315"/>
    </source>
</evidence>
<dbReference type="OrthoDB" id="9803233at2"/>
<dbReference type="InterPro" id="IPR000182">
    <property type="entry name" value="GNAT_dom"/>
</dbReference>
<organism evidence="4 5">
    <name type="scientific">Breoghania corrubedonensis</name>
    <dbReference type="NCBI Taxonomy" id="665038"/>
    <lineage>
        <taxon>Bacteria</taxon>
        <taxon>Pseudomonadati</taxon>
        <taxon>Pseudomonadota</taxon>
        <taxon>Alphaproteobacteria</taxon>
        <taxon>Hyphomicrobiales</taxon>
        <taxon>Stappiaceae</taxon>
        <taxon>Breoghania</taxon>
    </lineage>
</organism>
<gene>
    <name evidence="4" type="ORF">C8N35_106135</name>
</gene>
<keyword evidence="1 4" id="KW-0808">Transferase</keyword>
<keyword evidence="5" id="KW-1185">Reference proteome</keyword>
<dbReference type="PANTHER" id="PTHR43877">
    <property type="entry name" value="AMINOALKYLPHOSPHONATE N-ACETYLTRANSFERASE-RELATED-RELATED"/>
    <property type="match status" value="1"/>
</dbReference>
<comment type="caution">
    <text evidence="4">The sequence shown here is derived from an EMBL/GenBank/DDBJ whole genome shotgun (WGS) entry which is preliminary data.</text>
</comment>
<dbReference type="Gene3D" id="3.40.630.30">
    <property type="match status" value="1"/>
</dbReference>
<dbReference type="SUPFAM" id="SSF55729">
    <property type="entry name" value="Acyl-CoA N-acyltransferases (Nat)"/>
    <property type="match status" value="1"/>
</dbReference>
<proteinExistence type="predicted"/>
<dbReference type="Pfam" id="PF00583">
    <property type="entry name" value="Acetyltransf_1"/>
    <property type="match status" value="1"/>
</dbReference>